<keyword evidence="5" id="KW-0574">Periplasm</keyword>
<keyword evidence="12" id="KW-1185">Reference proteome</keyword>
<proteinExistence type="predicted"/>
<dbReference type="PRINTS" id="PR00156">
    <property type="entry name" value="COPPERBLUE"/>
</dbReference>
<sequence length="144" mass="14679">MKTLGIAAVVALLIGAAPAYAANVEVQMLNKGADGAMVFEPALIEVAPGDTVTFVATDKGHNAESIKEMMPEGAETFKGAMGKDVAFTFTQEGVYGIKCAPHLGMGMVAAVVVGEPTNLDAAKAVTLPGKAKDRMATALDAVAQ</sequence>
<evidence type="ECO:0000256" key="1">
    <source>
        <dbReference type="ARBA" id="ARBA00001935"/>
    </source>
</evidence>
<dbReference type="InterPro" id="IPR000923">
    <property type="entry name" value="BlueCu_1"/>
</dbReference>
<dbReference type="Gene3D" id="2.60.40.420">
    <property type="entry name" value="Cupredoxins - blue copper proteins"/>
    <property type="match status" value="1"/>
</dbReference>
<feature type="domain" description="Blue (type 1) copper" evidence="10">
    <location>
        <begin position="27"/>
        <end position="113"/>
    </location>
</feature>
<evidence type="ECO:0000256" key="9">
    <source>
        <dbReference type="SAM" id="SignalP"/>
    </source>
</evidence>
<evidence type="ECO:0000256" key="6">
    <source>
        <dbReference type="ARBA" id="ARBA00022982"/>
    </source>
</evidence>
<evidence type="ECO:0000313" key="12">
    <source>
        <dbReference type="Proteomes" id="UP001597521"/>
    </source>
</evidence>
<dbReference type="SUPFAM" id="SSF49503">
    <property type="entry name" value="Cupredoxins"/>
    <property type="match status" value="1"/>
</dbReference>
<feature type="chain" id="PRO_5046833988" description="Pseudoazurin" evidence="9">
    <location>
        <begin position="22"/>
        <end position="144"/>
    </location>
</feature>
<evidence type="ECO:0000256" key="7">
    <source>
        <dbReference type="ARBA" id="ARBA00023008"/>
    </source>
</evidence>
<evidence type="ECO:0000313" key="11">
    <source>
        <dbReference type="EMBL" id="MFD2647671.1"/>
    </source>
</evidence>
<feature type="signal peptide" evidence="9">
    <location>
        <begin position="1"/>
        <end position="21"/>
    </location>
</feature>
<evidence type="ECO:0000259" key="10">
    <source>
        <dbReference type="Pfam" id="PF00127"/>
    </source>
</evidence>
<organism evidence="11 12">
    <name type="scientific">Devosia albogilva</name>
    <dbReference type="NCBI Taxonomy" id="429726"/>
    <lineage>
        <taxon>Bacteria</taxon>
        <taxon>Pseudomonadati</taxon>
        <taxon>Pseudomonadota</taxon>
        <taxon>Alphaproteobacteria</taxon>
        <taxon>Hyphomicrobiales</taxon>
        <taxon>Devosiaceae</taxon>
        <taxon>Devosia</taxon>
    </lineage>
</organism>
<evidence type="ECO:0000256" key="2">
    <source>
        <dbReference type="ARBA" id="ARBA00004418"/>
    </source>
</evidence>
<keyword evidence="3" id="KW-0813">Transport</keyword>
<dbReference type="NCBIfam" id="TIGR02375">
    <property type="entry name" value="pseudoazurin"/>
    <property type="match status" value="1"/>
</dbReference>
<dbReference type="InterPro" id="IPR002386">
    <property type="entry name" value="Amicyanin/Pseudoazurin"/>
</dbReference>
<dbReference type="CDD" id="cd04218">
    <property type="entry name" value="Pseudoazurin"/>
    <property type="match status" value="1"/>
</dbReference>
<dbReference type="Proteomes" id="UP001597521">
    <property type="component" value="Unassembled WGS sequence"/>
</dbReference>
<keyword evidence="9" id="KW-0732">Signal</keyword>
<evidence type="ECO:0000256" key="5">
    <source>
        <dbReference type="ARBA" id="ARBA00022764"/>
    </source>
</evidence>
<comment type="caution">
    <text evidence="11">The sequence shown here is derived from an EMBL/GenBank/DDBJ whole genome shotgun (WGS) entry which is preliminary data.</text>
</comment>
<dbReference type="InterPro" id="IPR008972">
    <property type="entry name" value="Cupredoxin"/>
</dbReference>
<keyword evidence="6" id="KW-0249">Electron transport</keyword>
<comment type="subcellular location">
    <subcellularLocation>
        <location evidence="2">Periplasm</location>
    </subcellularLocation>
</comment>
<gene>
    <name evidence="11" type="ORF">ACFSX5_07705</name>
</gene>
<reference evidence="12" key="1">
    <citation type="journal article" date="2019" name="Int. J. Syst. Evol. Microbiol.">
        <title>The Global Catalogue of Microorganisms (GCM) 10K type strain sequencing project: providing services to taxonomists for standard genome sequencing and annotation.</title>
        <authorList>
            <consortium name="The Broad Institute Genomics Platform"/>
            <consortium name="The Broad Institute Genome Sequencing Center for Infectious Disease"/>
            <person name="Wu L."/>
            <person name="Ma J."/>
        </authorList>
    </citation>
    <scope>NUCLEOTIDE SEQUENCE [LARGE SCALE GENOMIC DNA]</scope>
    <source>
        <strain evidence="12">CCM 7427</strain>
    </source>
</reference>
<dbReference type="PRINTS" id="PR00155">
    <property type="entry name" value="AMICYANIN"/>
</dbReference>
<keyword evidence="7" id="KW-0186">Copper</keyword>
<evidence type="ECO:0000256" key="4">
    <source>
        <dbReference type="ARBA" id="ARBA00022723"/>
    </source>
</evidence>
<protein>
    <recommendedName>
        <fullName evidence="8">Pseudoazurin</fullName>
    </recommendedName>
</protein>
<dbReference type="InterPro" id="IPR012745">
    <property type="entry name" value="Pseudoazurin"/>
</dbReference>
<dbReference type="InterPro" id="IPR001235">
    <property type="entry name" value="Copper_blue_Plastocyanin"/>
</dbReference>
<evidence type="ECO:0000256" key="3">
    <source>
        <dbReference type="ARBA" id="ARBA00022448"/>
    </source>
</evidence>
<dbReference type="Pfam" id="PF00127">
    <property type="entry name" value="Copper-bind"/>
    <property type="match status" value="1"/>
</dbReference>
<evidence type="ECO:0000256" key="8">
    <source>
        <dbReference type="NCBIfam" id="TIGR02375"/>
    </source>
</evidence>
<dbReference type="EMBL" id="JBHUNP010000001">
    <property type="protein sequence ID" value="MFD2647671.1"/>
    <property type="molecule type" value="Genomic_DNA"/>
</dbReference>
<keyword evidence="4" id="KW-0479">Metal-binding</keyword>
<dbReference type="RefSeq" id="WP_386832690.1">
    <property type="nucleotide sequence ID" value="NZ_JBHUNP010000001.1"/>
</dbReference>
<accession>A0ABW5QJN5</accession>
<comment type="cofactor">
    <cofactor evidence="1">
        <name>Cu cation</name>
        <dbReference type="ChEBI" id="CHEBI:23378"/>
    </cofactor>
</comment>
<name>A0ABW5QJN5_9HYPH</name>